<dbReference type="Proteomes" id="UP000823405">
    <property type="component" value="Unassembled WGS sequence"/>
</dbReference>
<dbReference type="Gene3D" id="1.20.1560.10">
    <property type="entry name" value="ABC transporter type 1, transmembrane domain"/>
    <property type="match status" value="1"/>
</dbReference>
<dbReference type="SUPFAM" id="SSF90123">
    <property type="entry name" value="ABC transporter transmembrane region"/>
    <property type="match status" value="1"/>
</dbReference>
<feature type="transmembrane region" description="Helical" evidence="8">
    <location>
        <begin position="279"/>
        <end position="305"/>
    </location>
</feature>
<evidence type="ECO:0000256" key="8">
    <source>
        <dbReference type="SAM" id="Phobius"/>
    </source>
</evidence>
<name>A0A9P6QUT5_9FUNG</name>
<keyword evidence="3" id="KW-0677">Repeat</keyword>
<dbReference type="InterPro" id="IPR011527">
    <property type="entry name" value="ABC1_TM_dom"/>
</dbReference>
<dbReference type="PROSITE" id="PS50929">
    <property type="entry name" value="ABC_TM1F"/>
    <property type="match status" value="1"/>
</dbReference>
<dbReference type="GO" id="GO:0003735">
    <property type="term" value="F:structural constituent of ribosome"/>
    <property type="evidence" value="ECO:0007669"/>
    <property type="project" value="InterPro"/>
</dbReference>
<evidence type="ECO:0000313" key="11">
    <source>
        <dbReference type="Proteomes" id="UP000823405"/>
    </source>
</evidence>
<dbReference type="GO" id="GO:0006412">
    <property type="term" value="P:translation"/>
    <property type="evidence" value="ECO:0007669"/>
    <property type="project" value="InterPro"/>
</dbReference>
<dbReference type="Gene3D" id="3.40.50.300">
    <property type="entry name" value="P-loop containing nucleotide triphosphate hydrolases"/>
    <property type="match status" value="1"/>
</dbReference>
<evidence type="ECO:0000259" key="9">
    <source>
        <dbReference type="PROSITE" id="PS50929"/>
    </source>
</evidence>
<comment type="caution">
    <text evidence="10">The sequence shown here is derived from an EMBL/GenBank/DDBJ whole genome shotgun (WGS) entry which is preliminary data.</text>
</comment>
<evidence type="ECO:0000256" key="1">
    <source>
        <dbReference type="ARBA" id="ARBA00022448"/>
    </source>
</evidence>
<feature type="domain" description="ABC transmembrane type-1" evidence="9">
    <location>
        <begin position="275"/>
        <end position="364"/>
    </location>
</feature>
<dbReference type="SUPFAM" id="SSF56053">
    <property type="entry name" value="Ribosomal protein L6"/>
    <property type="match status" value="1"/>
</dbReference>
<dbReference type="InterPro" id="IPR027417">
    <property type="entry name" value="P-loop_NTPase"/>
</dbReference>
<protein>
    <recommendedName>
        <fullName evidence="9">ABC transmembrane type-1 domain-containing protein</fullName>
    </recommendedName>
</protein>
<dbReference type="GO" id="GO:0000329">
    <property type="term" value="C:fungal-type vacuole membrane"/>
    <property type="evidence" value="ECO:0007669"/>
    <property type="project" value="TreeGrafter"/>
</dbReference>
<dbReference type="PROSITE" id="PS00211">
    <property type="entry name" value="ABC_TRANSPORTER_1"/>
    <property type="match status" value="1"/>
</dbReference>
<evidence type="ECO:0000256" key="2">
    <source>
        <dbReference type="ARBA" id="ARBA00022692"/>
    </source>
</evidence>
<dbReference type="GO" id="GO:0005524">
    <property type="term" value="F:ATP binding"/>
    <property type="evidence" value="ECO:0007669"/>
    <property type="project" value="UniProtKB-KW"/>
</dbReference>
<evidence type="ECO:0000256" key="3">
    <source>
        <dbReference type="ARBA" id="ARBA00022737"/>
    </source>
</evidence>
<keyword evidence="1" id="KW-0813">Transport</keyword>
<dbReference type="InterPro" id="IPR050173">
    <property type="entry name" value="ABC_transporter_C-like"/>
</dbReference>
<keyword evidence="6 8" id="KW-1133">Transmembrane helix</keyword>
<sequence length="364" mass="39564">MKDIYKEEILAIPEGVKVEVKARQVTVTGPRGTLNKNFRHVEMDIKVDTEALTVFPVGKLSTVTILLALLGEMKTNYSGTRLFVPPKRDCDETEIGEQGVTVSGGQKQRVSLACAVYSRAGHILLNDCLSTVDAHTAKWLFTECLMGSLMAGRTRISGALDTKLLAEEQAKDDDDDDDMATGTPGSSSSLTGVLINLTTNIVSGDDFSAIAVPIKEKELLEVEGKAEDAVIKEGYLTYFRAMGPEPFKSRPKPGFALLSTRSCILQSGSLTPSPSATGVIAYVTLQFLVLGLVISALFVIVAMFYTHASRELKRHESTTNSPIFSHFAETLNGVTTIRAIGFEKRFISYTRSCWTDSAALTFES</sequence>
<evidence type="ECO:0000256" key="5">
    <source>
        <dbReference type="ARBA" id="ARBA00022840"/>
    </source>
</evidence>
<organism evidence="10 11">
    <name type="scientific">Linnemannia gamsii</name>
    <dbReference type="NCBI Taxonomy" id="64522"/>
    <lineage>
        <taxon>Eukaryota</taxon>
        <taxon>Fungi</taxon>
        <taxon>Fungi incertae sedis</taxon>
        <taxon>Mucoromycota</taxon>
        <taxon>Mortierellomycotina</taxon>
        <taxon>Mortierellomycetes</taxon>
        <taxon>Mortierellales</taxon>
        <taxon>Mortierellaceae</taxon>
        <taxon>Linnemannia</taxon>
    </lineage>
</organism>
<dbReference type="GO" id="GO:0016887">
    <property type="term" value="F:ATP hydrolysis activity"/>
    <property type="evidence" value="ECO:0007669"/>
    <property type="project" value="InterPro"/>
</dbReference>
<dbReference type="GO" id="GO:0140359">
    <property type="term" value="F:ABC-type transporter activity"/>
    <property type="evidence" value="ECO:0007669"/>
    <property type="project" value="InterPro"/>
</dbReference>
<dbReference type="Pfam" id="PF00664">
    <property type="entry name" value="ABC_membrane"/>
    <property type="match status" value="1"/>
</dbReference>
<dbReference type="EMBL" id="JAAAIN010001517">
    <property type="protein sequence ID" value="KAG0302381.1"/>
    <property type="molecule type" value="Genomic_DNA"/>
</dbReference>
<proteinExistence type="predicted"/>
<accession>A0A9P6QUT5</accession>
<dbReference type="PANTHER" id="PTHR24223">
    <property type="entry name" value="ATP-BINDING CASSETTE SUB-FAMILY C"/>
    <property type="match status" value="1"/>
</dbReference>
<evidence type="ECO:0000256" key="6">
    <source>
        <dbReference type="ARBA" id="ARBA00022989"/>
    </source>
</evidence>
<dbReference type="AlphaFoldDB" id="A0A9P6QUT5"/>
<dbReference type="OrthoDB" id="6500128at2759"/>
<keyword evidence="5" id="KW-0067">ATP-binding</keyword>
<evidence type="ECO:0000256" key="7">
    <source>
        <dbReference type="ARBA" id="ARBA00023136"/>
    </source>
</evidence>
<dbReference type="InterPro" id="IPR036640">
    <property type="entry name" value="ABC1_TM_sf"/>
</dbReference>
<dbReference type="Gene3D" id="3.90.930.12">
    <property type="entry name" value="Ribosomal protein L6, alpha-beta domain"/>
    <property type="match status" value="1"/>
</dbReference>
<dbReference type="PANTHER" id="PTHR24223:SF353">
    <property type="entry name" value="ABC TRANSPORTER ATP-BINDING PROTEIN_PERMEASE VMR1-RELATED"/>
    <property type="match status" value="1"/>
</dbReference>
<dbReference type="GO" id="GO:0005840">
    <property type="term" value="C:ribosome"/>
    <property type="evidence" value="ECO:0007669"/>
    <property type="project" value="InterPro"/>
</dbReference>
<keyword evidence="11" id="KW-1185">Reference proteome</keyword>
<keyword evidence="7 8" id="KW-0472">Membrane</keyword>
<reference evidence="10" key="1">
    <citation type="journal article" date="2020" name="Fungal Divers.">
        <title>Resolving the Mortierellaceae phylogeny through synthesis of multi-gene phylogenetics and phylogenomics.</title>
        <authorList>
            <person name="Vandepol N."/>
            <person name="Liber J."/>
            <person name="Desiro A."/>
            <person name="Na H."/>
            <person name="Kennedy M."/>
            <person name="Barry K."/>
            <person name="Grigoriev I.V."/>
            <person name="Miller A.N."/>
            <person name="O'Donnell K."/>
            <person name="Stajich J.E."/>
            <person name="Bonito G."/>
        </authorList>
    </citation>
    <scope>NUCLEOTIDE SEQUENCE</scope>
    <source>
        <strain evidence="10">NVP60</strain>
    </source>
</reference>
<dbReference type="InterPro" id="IPR036789">
    <property type="entry name" value="Ribosomal_uL6-like_a/b-dom_sf"/>
</dbReference>
<keyword evidence="2 8" id="KW-0812">Transmembrane</keyword>
<dbReference type="InterPro" id="IPR017871">
    <property type="entry name" value="ABC_transporter-like_CS"/>
</dbReference>
<evidence type="ECO:0000256" key="4">
    <source>
        <dbReference type="ARBA" id="ARBA00022741"/>
    </source>
</evidence>
<gene>
    <name evidence="10" type="ORF">BGZ97_002371</name>
</gene>
<dbReference type="GO" id="GO:0019843">
    <property type="term" value="F:rRNA binding"/>
    <property type="evidence" value="ECO:0007669"/>
    <property type="project" value="InterPro"/>
</dbReference>
<dbReference type="SUPFAM" id="SSF52540">
    <property type="entry name" value="P-loop containing nucleoside triphosphate hydrolases"/>
    <property type="match status" value="1"/>
</dbReference>
<keyword evidence="4" id="KW-0547">Nucleotide-binding</keyword>
<evidence type="ECO:0000313" key="10">
    <source>
        <dbReference type="EMBL" id="KAG0302381.1"/>
    </source>
</evidence>